<dbReference type="EMBL" id="PUHP01001294">
    <property type="protein sequence ID" value="TQN66203.1"/>
    <property type="molecule type" value="Genomic_DNA"/>
</dbReference>
<feature type="non-terminal residue" evidence="2">
    <location>
        <position position="1"/>
    </location>
</feature>
<evidence type="ECO:0000313" key="2">
    <source>
        <dbReference type="EMBL" id="TQN66203.1"/>
    </source>
</evidence>
<dbReference type="AlphaFoldDB" id="A0A5Q4BGZ4"/>
<dbReference type="Proteomes" id="UP000326340">
    <property type="component" value="Unassembled WGS sequence"/>
</dbReference>
<evidence type="ECO:0000256" key="1">
    <source>
        <dbReference type="SAM" id="MobiDB-lite"/>
    </source>
</evidence>
<gene>
    <name evidence="2" type="ORF">CSHISOI_09031</name>
</gene>
<comment type="caution">
    <text evidence="2">The sequence shown here is derived from an EMBL/GenBank/DDBJ whole genome shotgun (WGS) entry which is preliminary data.</text>
</comment>
<feature type="compositionally biased region" description="Basic residues" evidence="1">
    <location>
        <begin position="80"/>
        <end position="92"/>
    </location>
</feature>
<feature type="region of interest" description="Disordered" evidence="1">
    <location>
        <begin position="1"/>
        <end position="21"/>
    </location>
</feature>
<name>A0A5Q4BGZ4_9PEZI</name>
<evidence type="ECO:0000313" key="3">
    <source>
        <dbReference type="Proteomes" id="UP000326340"/>
    </source>
</evidence>
<sequence>VFDTNPSAVRPSRCKQASLRSALAETPDCRRPCSSSHILNRRQRDRQWSSLCALTNKVTATGNVGTEYFKRGNTGLGRSKGGRIGRRGRKDE</sequence>
<proteinExistence type="predicted"/>
<keyword evidence="3" id="KW-1185">Reference proteome</keyword>
<feature type="region of interest" description="Disordered" evidence="1">
    <location>
        <begin position="70"/>
        <end position="92"/>
    </location>
</feature>
<accession>A0A5Q4BGZ4</accession>
<organism evidence="2 3">
    <name type="scientific">Colletotrichum shisoi</name>
    <dbReference type="NCBI Taxonomy" id="2078593"/>
    <lineage>
        <taxon>Eukaryota</taxon>
        <taxon>Fungi</taxon>
        <taxon>Dikarya</taxon>
        <taxon>Ascomycota</taxon>
        <taxon>Pezizomycotina</taxon>
        <taxon>Sordariomycetes</taxon>
        <taxon>Hypocreomycetidae</taxon>
        <taxon>Glomerellales</taxon>
        <taxon>Glomerellaceae</taxon>
        <taxon>Colletotrichum</taxon>
        <taxon>Colletotrichum destructivum species complex</taxon>
    </lineage>
</organism>
<protein>
    <submittedName>
        <fullName evidence="2">Uncharacterized protein</fullName>
    </submittedName>
</protein>
<reference evidence="2 3" key="1">
    <citation type="journal article" date="2019" name="Sci. Rep.">
        <title>Colletotrichum shisoi sp. nov., an anthracnose pathogen of Perilla frutescens in Japan: molecular phylogenetic, morphological and genomic evidence.</title>
        <authorList>
            <person name="Gan P."/>
            <person name="Tsushima A."/>
            <person name="Hiroyama R."/>
            <person name="Narusaka M."/>
            <person name="Takano Y."/>
            <person name="Narusaka Y."/>
            <person name="Kawaradani M."/>
            <person name="Damm U."/>
            <person name="Shirasu K."/>
        </authorList>
    </citation>
    <scope>NUCLEOTIDE SEQUENCE [LARGE SCALE GENOMIC DNA]</scope>
    <source>
        <strain evidence="2 3">PG-2018a</strain>
    </source>
</reference>